<feature type="domain" description="Fibronectin type-III" evidence="5">
    <location>
        <begin position="411"/>
        <end position="509"/>
    </location>
</feature>
<feature type="region of interest" description="Disordered" evidence="3">
    <location>
        <begin position="817"/>
        <end position="865"/>
    </location>
</feature>
<dbReference type="SUPFAM" id="SSF49265">
    <property type="entry name" value="Fibronectin type III"/>
    <property type="match status" value="1"/>
</dbReference>
<name>A0A7J5AZE3_9MICO</name>
<dbReference type="PROSITE" id="PS50853">
    <property type="entry name" value="FN3"/>
    <property type="match status" value="1"/>
</dbReference>
<keyword evidence="1" id="KW-0326">Glycosidase</keyword>
<evidence type="ECO:0000256" key="2">
    <source>
        <dbReference type="ARBA" id="ARBA00023326"/>
    </source>
</evidence>
<evidence type="ECO:0000256" key="3">
    <source>
        <dbReference type="SAM" id="MobiDB-lite"/>
    </source>
</evidence>
<comment type="caution">
    <text evidence="6">The sequence shown here is derived from an EMBL/GenBank/DDBJ whole genome shotgun (WGS) entry which is preliminary data.</text>
</comment>
<evidence type="ECO:0000256" key="4">
    <source>
        <dbReference type="SAM" id="Phobius"/>
    </source>
</evidence>
<feature type="compositionally biased region" description="Low complexity" evidence="3">
    <location>
        <begin position="842"/>
        <end position="865"/>
    </location>
</feature>
<dbReference type="InterPro" id="IPR036116">
    <property type="entry name" value="FN3_sf"/>
</dbReference>
<evidence type="ECO:0000256" key="1">
    <source>
        <dbReference type="ARBA" id="ARBA00023295"/>
    </source>
</evidence>
<evidence type="ECO:0000313" key="6">
    <source>
        <dbReference type="EMBL" id="KAB1636454.1"/>
    </source>
</evidence>
<dbReference type="Proteomes" id="UP000490386">
    <property type="component" value="Unassembled WGS sequence"/>
</dbReference>
<proteinExistence type="predicted"/>
<evidence type="ECO:0000259" key="5">
    <source>
        <dbReference type="PROSITE" id="PS50853"/>
    </source>
</evidence>
<accession>A0A7J5AZE3</accession>
<dbReference type="InterPro" id="IPR013783">
    <property type="entry name" value="Ig-like_fold"/>
</dbReference>
<dbReference type="EMBL" id="WBJX01000006">
    <property type="protein sequence ID" value="KAB1636454.1"/>
    <property type="molecule type" value="Genomic_DNA"/>
</dbReference>
<protein>
    <recommendedName>
        <fullName evidence="5">Fibronectin type-III domain-containing protein</fullName>
    </recommendedName>
</protein>
<feature type="transmembrane region" description="Helical" evidence="4">
    <location>
        <begin position="884"/>
        <end position="906"/>
    </location>
</feature>
<keyword evidence="2" id="KW-0119">Carbohydrate metabolism</keyword>
<dbReference type="OrthoDB" id="7210788at2"/>
<dbReference type="AlphaFoldDB" id="A0A7J5AZE3"/>
<feature type="compositionally biased region" description="Polar residues" evidence="3">
    <location>
        <begin position="496"/>
        <end position="506"/>
    </location>
</feature>
<organism evidence="6 7">
    <name type="scientific">Pseudoclavibacter terrae</name>
    <dbReference type="NCBI Taxonomy" id="1530195"/>
    <lineage>
        <taxon>Bacteria</taxon>
        <taxon>Bacillati</taxon>
        <taxon>Actinomycetota</taxon>
        <taxon>Actinomycetes</taxon>
        <taxon>Micrococcales</taxon>
        <taxon>Microbacteriaceae</taxon>
        <taxon>Pseudoclavibacter</taxon>
    </lineage>
</organism>
<sequence>MTLESHETGRPRPRRMPAPGIGTRILAGLGITGLLAGFGLMAADPAEAASTPIAGVDLSWTLNDEAGGGAYFGGCNFLSAGASGDNGKSAVWTDDSLYSASAGNVTITKPDAAGNQVPATWESRCLDAGGSQVGTDAGSTSANQVNLADGTGSVDLEAGSASISWDGAFTVVFYGGMTYWSVDELTLELENGKGTLTGTAGGFGADMDNPSTWQPLTERTVTLATIDATPADLTASGATLTPDYRGVEAGNVGTPQTREGDDWGSWPQDFVAFHEATGQSSYWYSSGGRADPKKVAAPLTLSFDTSASATPVYERLPRDFPEGAELRFANLGVDVSGEPVLRAADGGELARLGGTPAQITAGAGVGTWDVSGLAEGVHEFTLAVRNGTAETPIELSPDPAIRLAIVEPLGPTASPGIAVSDVDASSFTTTLTWPAAGGGPPTGYQVQLTHGGVAVGAALQVPADATGQGSTIVSGLTASTEYAITVTPYLATQAGTPATQQVSTGAQPQPTTTPNPEPPTPTTPPTAEPTAPTDGGASAEGATFYWGLNTEATSGAFFGGCNFLAAGTAGDTGSSRVWNAGEYRSADGNVTIIKPNGNDFQQASWGTKCVDRTGANVSTSRLGSHTESQVRITGGEATRSGSELTVQWRGSFTVAFYGGLTYWTATDPILKVGGDGRGTITATASGYGASMTDASKWVRLSERTITLANLTGVDASADVITTTPDYLGVSYSGSGQSQGVVGGDEGTASGQAPQTALNSSYWGSFPSDFVDFQKETGQFSYWFTSNGARDAYKPTIPLTVSLAGDYTPTAGAYNAPAAPTLTQSNPSGGTRVPNPVAPAPAPATTAPAVGAATSSGGATPSETGPVAVANEASGLRIGEISAPMVLGGGAGMLAVAGLNWSISLLVRRRLGLDPHLFG</sequence>
<dbReference type="GO" id="GO:0000272">
    <property type="term" value="P:polysaccharide catabolic process"/>
    <property type="evidence" value="ECO:0007669"/>
    <property type="project" value="UniProtKB-KW"/>
</dbReference>
<keyword evidence="2" id="KW-0624">Polysaccharide degradation</keyword>
<keyword evidence="7" id="KW-1185">Reference proteome</keyword>
<dbReference type="InterPro" id="IPR003961">
    <property type="entry name" value="FN3_dom"/>
</dbReference>
<reference evidence="6 7" key="1">
    <citation type="submission" date="2019-09" db="EMBL/GenBank/DDBJ databases">
        <title>Phylogeny of genus Pseudoclavibacter and closely related genus.</title>
        <authorList>
            <person name="Li Y."/>
        </authorList>
    </citation>
    <scope>NUCLEOTIDE SEQUENCE [LARGE SCALE GENOMIC DNA]</scope>
    <source>
        <strain evidence="6 7">THG-MD12</strain>
    </source>
</reference>
<dbReference type="RefSeq" id="WP_151424753.1">
    <property type="nucleotide sequence ID" value="NZ_WBJX01000006.1"/>
</dbReference>
<dbReference type="Pfam" id="PF00041">
    <property type="entry name" value="fn3"/>
    <property type="match status" value="1"/>
</dbReference>
<dbReference type="SMART" id="SM00060">
    <property type="entry name" value="FN3"/>
    <property type="match status" value="1"/>
</dbReference>
<keyword evidence="4" id="KW-0472">Membrane</keyword>
<dbReference type="Gene3D" id="2.60.40.10">
    <property type="entry name" value="Immunoglobulins"/>
    <property type="match status" value="1"/>
</dbReference>
<dbReference type="GO" id="GO:0016798">
    <property type="term" value="F:hydrolase activity, acting on glycosyl bonds"/>
    <property type="evidence" value="ECO:0007669"/>
    <property type="project" value="UniProtKB-KW"/>
</dbReference>
<feature type="compositionally biased region" description="Pro residues" evidence="3">
    <location>
        <begin position="511"/>
        <end position="527"/>
    </location>
</feature>
<gene>
    <name evidence="6" type="ORF">F8O03_16025</name>
</gene>
<keyword evidence="4" id="KW-1133">Transmembrane helix</keyword>
<keyword evidence="1" id="KW-0378">Hydrolase</keyword>
<keyword evidence="4" id="KW-0812">Transmembrane</keyword>
<feature type="region of interest" description="Disordered" evidence="3">
    <location>
        <begin position="496"/>
        <end position="540"/>
    </location>
</feature>
<evidence type="ECO:0000313" key="7">
    <source>
        <dbReference type="Proteomes" id="UP000490386"/>
    </source>
</evidence>
<dbReference type="CDD" id="cd00063">
    <property type="entry name" value="FN3"/>
    <property type="match status" value="1"/>
</dbReference>